<reference evidence="2 3" key="1">
    <citation type="submission" date="2018-10" db="EMBL/GenBank/DDBJ databases">
        <title>Paraburkholderia sp. 7MK8-2, isolated from soil.</title>
        <authorList>
            <person name="Gao Z.-H."/>
            <person name="Qiu L.-H."/>
        </authorList>
    </citation>
    <scope>NUCLEOTIDE SEQUENCE [LARGE SCALE GENOMIC DNA]</scope>
    <source>
        <strain evidence="2 3">7MK8-2</strain>
    </source>
</reference>
<evidence type="ECO:0000259" key="1">
    <source>
        <dbReference type="PROSITE" id="PS51085"/>
    </source>
</evidence>
<name>A0A494X6J4_9BURK</name>
<proteinExistence type="predicted"/>
<dbReference type="AlphaFoldDB" id="A0A494X6J4"/>
<accession>A0A494X6J4</accession>
<dbReference type="PROSITE" id="PS00197">
    <property type="entry name" value="2FE2S_FER_1"/>
    <property type="match status" value="1"/>
</dbReference>
<dbReference type="EMBL" id="RBZV01000008">
    <property type="protein sequence ID" value="RKP46040.1"/>
    <property type="molecule type" value="Genomic_DNA"/>
</dbReference>
<comment type="caution">
    <text evidence="2">The sequence shown here is derived from an EMBL/GenBank/DDBJ whole genome shotgun (WGS) entry which is preliminary data.</text>
</comment>
<dbReference type="PROSITE" id="PS51085">
    <property type="entry name" value="2FE2S_FER_2"/>
    <property type="match status" value="1"/>
</dbReference>
<dbReference type="GO" id="GO:0051537">
    <property type="term" value="F:2 iron, 2 sulfur cluster binding"/>
    <property type="evidence" value="ECO:0007669"/>
    <property type="project" value="InterPro"/>
</dbReference>
<organism evidence="2 3">
    <name type="scientific">Trinickia fusca</name>
    <dbReference type="NCBI Taxonomy" id="2419777"/>
    <lineage>
        <taxon>Bacteria</taxon>
        <taxon>Pseudomonadati</taxon>
        <taxon>Pseudomonadota</taxon>
        <taxon>Betaproteobacteria</taxon>
        <taxon>Burkholderiales</taxon>
        <taxon>Burkholderiaceae</taxon>
        <taxon>Trinickia</taxon>
    </lineage>
</organism>
<dbReference type="Pfam" id="PF00111">
    <property type="entry name" value="Fer2"/>
    <property type="match status" value="1"/>
</dbReference>
<dbReference type="InterPro" id="IPR006058">
    <property type="entry name" value="2Fe2S_fd_BS"/>
</dbReference>
<dbReference type="SUPFAM" id="SSF54292">
    <property type="entry name" value="2Fe-2S ferredoxin-like"/>
    <property type="match status" value="1"/>
</dbReference>
<dbReference type="Gene3D" id="3.10.20.30">
    <property type="match status" value="1"/>
</dbReference>
<dbReference type="Proteomes" id="UP000280434">
    <property type="component" value="Unassembled WGS sequence"/>
</dbReference>
<dbReference type="RefSeq" id="WP_121279795.1">
    <property type="nucleotide sequence ID" value="NZ_RBZV01000008.1"/>
</dbReference>
<feature type="domain" description="2Fe-2S ferredoxin-type" evidence="1">
    <location>
        <begin position="2"/>
        <end position="98"/>
    </location>
</feature>
<dbReference type="InterPro" id="IPR012675">
    <property type="entry name" value="Beta-grasp_dom_sf"/>
</dbReference>
<evidence type="ECO:0000313" key="3">
    <source>
        <dbReference type="Proteomes" id="UP000280434"/>
    </source>
</evidence>
<evidence type="ECO:0000313" key="2">
    <source>
        <dbReference type="EMBL" id="RKP46040.1"/>
    </source>
</evidence>
<dbReference type="InterPro" id="IPR036010">
    <property type="entry name" value="2Fe-2S_ferredoxin-like_sf"/>
</dbReference>
<keyword evidence="3" id="KW-1185">Reference proteome</keyword>
<dbReference type="OrthoDB" id="9796486at2"/>
<sequence>MHRLTLMPQGIEVWLPNNAALTELDFELHGQESIPFGCRAGACGACVIEVLEGVTNLGNRQDSEDAFLHRLGYPDQRFRLACQCRLTGAATVQAVAAPSN</sequence>
<protein>
    <submittedName>
        <fullName evidence="2">Ferredoxin</fullName>
    </submittedName>
</protein>
<dbReference type="CDD" id="cd00207">
    <property type="entry name" value="fer2"/>
    <property type="match status" value="1"/>
</dbReference>
<dbReference type="InterPro" id="IPR001041">
    <property type="entry name" value="2Fe-2S_ferredoxin-type"/>
</dbReference>
<gene>
    <name evidence="2" type="ORF">D7S89_18925</name>
</gene>